<dbReference type="SMART" id="SM00869">
    <property type="entry name" value="Autotransporter"/>
    <property type="match status" value="1"/>
</dbReference>
<evidence type="ECO:0000313" key="4">
    <source>
        <dbReference type="Proteomes" id="UP001548832"/>
    </source>
</evidence>
<feature type="domain" description="Autotransporter" evidence="2">
    <location>
        <begin position="1153"/>
        <end position="1431"/>
    </location>
</feature>
<feature type="chain" id="PRO_5047182960" evidence="1">
    <location>
        <begin position="45"/>
        <end position="1431"/>
    </location>
</feature>
<evidence type="ECO:0000259" key="2">
    <source>
        <dbReference type="PROSITE" id="PS51208"/>
    </source>
</evidence>
<feature type="signal peptide" evidence="1">
    <location>
        <begin position="1"/>
        <end position="44"/>
    </location>
</feature>
<dbReference type="RefSeq" id="WP_354462507.1">
    <property type="nucleotide sequence ID" value="NZ_JBEWSZ010000002.1"/>
</dbReference>
<accession>A0ABV2DK63</accession>
<organism evidence="3 4">
    <name type="scientific">Mesorhizobium shangrilense</name>
    <dbReference type="NCBI Taxonomy" id="460060"/>
    <lineage>
        <taxon>Bacteria</taxon>
        <taxon>Pseudomonadati</taxon>
        <taxon>Pseudomonadota</taxon>
        <taxon>Alphaproteobacteria</taxon>
        <taxon>Hyphomicrobiales</taxon>
        <taxon>Phyllobacteriaceae</taxon>
        <taxon>Mesorhizobium</taxon>
    </lineage>
</organism>
<dbReference type="InterPro" id="IPR012332">
    <property type="entry name" value="Autotransporter_pectin_lyase_C"/>
</dbReference>
<dbReference type="InterPro" id="IPR006315">
    <property type="entry name" value="OM_autotransptr_brl_dom"/>
</dbReference>
<dbReference type="InterPro" id="IPR011050">
    <property type="entry name" value="Pectin_lyase_fold/virulence"/>
</dbReference>
<dbReference type="Proteomes" id="UP001548832">
    <property type="component" value="Unassembled WGS sequence"/>
</dbReference>
<evidence type="ECO:0000256" key="1">
    <source>
        <dbReference type="SAM" id="SignalP"/>
    </source>
</evidence>
<reference evidence="3 4" key="1">
    <citation type="submission" date="2024-06" db="EMBL/GenBank/DDBJ databases">
        <authorList>
            <person name="Kim D.-U."/>
        </authorList>
    </citation>
    <scope>NUCLEOTIDE SEQUENCE [LARGE SCALE GENOMIC DNA]</scope>
    <source>
        <strain evidence="3 4">KACC15460</strain>
    </source>
</reference>
<dbReference type="SUPFAM" id="SSF103515">
    <property type="entry name" value="Autotransporter"/>
    <property type="match status" value="1"/>
</dbReference>
<keyword evidence="1" id="KW-0732">Signal</keyword>
<dbReference type="Pfam" id="PF03797">
    <property type="entry name" value="Autotransporter"/>
    <property type="match status" value="1"/>
</dbReference>
<dbReference type="EMBL" id="JBEWSZ010000002">
    <property type="protein sequence ID" value="MET2830424.1"/>
    <property type="molecule type" value="Genomic_DNA"/>
</dbReference>
<dbReference type="InterPro" id="IPR036709">
    <property type="entry name" value="Autotransporte_beta_dom_sf"/>
</dbReference>
<name>A0ABV2DK63_9HYPH</name>
<dbReference type="SUPFAM" id="SSF51126">
    <property type="entry name" value="Pectin lyase-like"/>
    <property type="match status" value="1"/>
</dbReference>
<keyword evidence="4" id="KW-1185">Reference proteome</keyword>
<comment type="caution">
    <text evidence="3">The sequence shown here is derived from an EMBL/GenBank/DDBJ whole genome shotgun (WGS) entry which is preliminary data.</text>
</comment>
<dbReference type="NCBIfam" id="TIGR01414">
    <property type="entry name" value="autotrans_barl"/>
    <property type="match status" value="1"/>
</dbReference>
<protein>
    <submittedName>
        <fullName evidence="3">Autotransporter outer membrane beta-barrel domain-containing protein</fullName>
    </submittedName>
</protein>
<gene>
    <name evidence="3" type="ORF">ABVQ20_25915</name>
</gene>
<dbReference type="PROSITE" id="PS51208">
    <property type="entry name" value="AUTOTRANSPORTER"/>
    <property type="match status" value="1"/>
</dbReference>
<sequence length="1431" mass="141214">MHELGSTVALVRGRVELCPKRRRLLLLGTALGSTLMALSSQSFAASCTQPASPAPITVSGAVTPISCTNTDPRTATVAGDNAIGIATTGNANTVDITNSGSLTTDSTSLIPNPVFSQSTGARGIYAGTNGVGADITIKNTGDINSYSDSIKATGDASSSQTHITITNSGNLTAGPNAEGIFGRTTYGSDNVVTINNSGSITTGDSASTSGTSTGIVGNVGGDNGLVDITNSGAITTSGQSAAGISAIASYYTGSNSSIVINNKAGGTITTTKGAYGIFAQAGSIGPANPDNGGTIKLTNDATISAGYIGIGAFTYGSGGDITITNKASITSGTGGDDGSDGIKAVSNGGDTTLSVTNSGAIDTTAGGANSIGIEAINGKLFTGSNLHISVTNTADITTGADSEGIFARSAGAGGMVTVDNSGNIVTGASTSTSGGSTGIFADVSGDNSQISVTNNGTIHTIGYSAAGISAIANYYSGQGDHGSIVINNKAGGTITTEGAGAYGIFAQAGSVGKANPDNGGTVQITNAATIHSGYMGIAGFTYGSGGNVTIDNKGAITSGTGGLAGSDGIKALANMGDSTITITNSGDIDTTGGGNKSVGIEAINGPSFTGTDLVISVTNSGNITTAAESVGIKAASYGANAKVTVDNSGSIQTGTSTSGSGGSTGIFADVTGDNAQVNVTNSGAITTSGKSAAGISAIANYYGVSNGTIIVPTNNGSVVVNNKAGGTITTTGSDALGIFAQAGSKEPAGQDPNPDNGGTVDVTNAAAINSGSHGIGAYTYGTDGTVTVTNSGKIFSTNGNGIYAKSNSDDSSVIITNSASVGSGNGTAAIAAYSLGANSGITIGITGTSSVIRGNSGFGVIAEATGDASSVVITSGADIYGKLGGIKVNSTDGSTVNISAGGYVGAENDLAIESTAGTVEINNSGKIFGRVVLSGDGNVMNINDGGLFRAITDSNFGAAGNTLNNSGTINASGGSVSFLGLASFVNGSTGSGAGLTTMIDGVAGDKLTTSGNFTGQGNSKLGVDVNFATSTADTLTIGGNASGHTELVVNVVGGGAPNVFVPVVTVTGTTLASDFELAGPVSGGFFTYGLFLRGNTHGLESTGLSNAAFELPGGMTGAQNVWQDTTDFWQDRMADLRTEASGVHNADIVVSTPTPRMGGLWARAAGDWSDQDGSVSYVDPISHTPETVNLDRRQNTGAFLGGVDMGIEGVAGGDVMFGLMAGYVTSTLDFTATGDSWQYKGGTVGAYATYLNGGFYLDGLLKADFLNVDINDNHGNASTNATNIGVRLDTGYRFATGWGFIEPQASLQWVHTQMDSLSLFGGDVSFDNGSSGRARIGVRVGTDMQMNGMTVTPDLTLSVWNHFGSSNSVGIDFPGSAFSTSDSTGNGTFGEVGAGVSVASANNWSGVVRGSYRFGDGLSAGSLGATLRYSW</sequence>
<proteinExistence type="predicted"/>
<dbReference type="Gene3D" id="2.40.128.130">
    <property type="entry name" value="Autotransporter beta-domain"/>
    <property type="match status" value="1"/>
</dbReference>
<dbReference type="Gene3D" id="2.160.20.20">
    <property type="match status" value="1"/>
</dbReference>
<dbReference type="InterPro" id="IPR005546">
    <property type="entry name" value="Autotransporte_beta"/>
</dbReference>
<evidence type="ECO:0000313" key="3">
    <source>
        <dbReference type="EMBL" id="MET2830424.1"/>
    </source>
</evidence>